<feature type="binding site" evidence="14 15">
    <location>
        <position position="58"/>
    </location>
    <ligand>
        <name>ATP</name>
        <dbReference type="ChEBI" id="CHEBI:30616"/>
    </ligand>
</feature>
<proteinExistence type="inferred from homology"/>
<feature type="domain" description="Protein kinase" evidence="16">
    <location>
        <begin position="354"/>
        <end position="627"/>
    </location>
</feature>
<protein>
    <recommendedName>
        <fullName evidence="3">non-specific serine/threonine protein kinase</fullName>
        <ecNumber evidence="3">2.7.11.1</ecNumber>
    </recommendedName>
</protein>
<dbReference type="FunFam" id="1.10.510.10:FF:000010">
    <property type="entry name" value="Ribosomal protein S6 kinase"/>
    <property type="match status" value="1"/>
</dbReference>
<keyword evidence="10 14" id="KW-0067">ATP-binding</keyword>
<dbReference type="Gene3D" id="1.10.510.10">
    <property type="entry name" value="Transferase(Phosphotransferase) domain 1"/>
    <property type="match status" value="2"/>
</dbReference>
<organism evidence="18 19">
    <name type="scientific">Rhodinocichla rosea</name>
    <dbReference type="NCBI Taxonomy" id="58203"/>
    <lineage>
        <taxon>Eukaryota</taxon>
        <taxon>Metazoa</taxon>
        <taxon>Chordata</taxon>
        <taxon>Craniata</taxon>
        <taxon>Vertebrata</taxon>
        <taxon>Euteleostomi</taxon>
        <taxon>Archelosauria</taxon>
        <taxon>Archosauria</taxon>
        <taxon>Dinosauria</taxon>
        <taxon>Saurischia</taxon>
        <taxon>Theropoda</taxon>
        <taxon>Coelurosauria</taxon>
        <taxon>Aves</taxon>
        <taxon>Neognathae</taxon>
        <taxon>Neoaves</taxon>
        <taxon>Telluraves</taxon>
        <taxon>Australaves</taxon>
        <taxon>Passeriformes</taxon>
        <taxon>Thraupidae</taxon>
        <taxon>Rhodinocichla</taxon>
    </lineage>
</organism>
<gene>
    <name evidence="18" type="primary">Rps6ka3</name>
    <name evidence="18" type="ORF">RHOROS_R11173</name>
</gene>
<feature type="binding site" evidence="14">
    <location>
        <begin position="32"/>
        <end position="40"/>
    </location>
    <ligand>
        <name>ATP</name>
        <dbReference type="ChEBI" id="CHEBI:30616"/>
    </ligand>
</feature>
<dbReference type="InterPro" id="IPR000961">
    <property type="entry name" value="AGC-kinase_C"/>
</dbReference>
<dbReference type="FunFam" id="1.10.510.10:FF:000041">
    <property type="entry name" value="Ribosomal protein S6 kinase"/>
    <property type="match status" value="1"/>
</dbReference>
<comment type="similarity">
    <text evidence="2">Belongs to the protein kinase superfamily. AGC Ser/Thr protein kinase family. S6 kinase subfamily.</text>
</comment>
<dbReference type="GO" id="GO:0000287">
    <property type="term" value="F:magnesium ion binding"/>
    <property type="evidence" value="ECO:0007669"/>
    <property type="project" value="InterPro"/>
</dbReference>
<dbReference type="InterPro" id="IPR017892">
    <property type="entry name" value="Pkinase_C"/>
</dbReference>
<evidence type="ECO:0000256" key="4">
    <source>
        <dbReference type="ARBA" id="ARBA00022527"/>
    </source>
</evidence>
<dbReference type="InterPro" id="IPR011009">
    <property type="entry name" value="Kinase-like_dom_sf"/>
</dbReference>
<dbReference type="InterPro" id="IPR017441">
    <property type="entry name" value="Protein_kinase_ATP_BS"/>
</dbReference>
<dbReference type="InterPro" id="IPR008271">
    <property type="entry name" value="Ser/Thr_kinase_AS"/>
</dbReference>
<feature type="non-terminal residue" evidence="18">
    <location>
        <position position="1"/>
    </location>
</feature>
<keyword evidence="9 18" id="KW-0418">Kinase</keyword>
<dbReference type="Pfam" id="PF00433">
    <property type="entry name" value="Pkinase_C"/>
    <property type="match status" value="1"/>
</dbReference>
<evidence type="ECO:0000313" key="19">
    <source>
        <dbReference type="Proteomes" id="UP000574210"/>
    </source>
</evidence>
<keyword evidence="6" id="KW-0808">Transferase</keyword>
<dbReference type="CDD" id="cd05582">
    <property type="entry name" value="STKc_RSK_N"/>
    <property type="match status" value="1"/>
</dbReference>
<evidence type="ECO:0000256" key="12">
    <source>
        <dbReference type="ARBA" id="ARBA00048679"/>
    </source>
</evidence>
<reference evidence="18 19" key="1">
    <citation type="submission" date="2019-09" db="EMBL/GenBank/DDBJ databases">
        <title>Bird 10,000 Genomes (B10K) Project - Family phase.</title>
        <authorList>
            <person name="Zhang G."/>
        </authorList>
    </citation>
    <scope>NUCLEOTIDE SEQUENCE [LARGE SCALE GENOMIC DNA]</scope>
    <source>
        <strain evidence="18">B10K-CU-031-12</strain>
        <tissue evidence="18">Muscle</tissue>
    </source>
</reference>
<feature type="active site" description="Proton acceptor" evidence="13">
    <location>
        <position position="151"/>
    </location>
</feature>
<evidence type="ECO:0000256" key="7">
    <source>
        <dbReference type="ARBA" id="ARBA00022737"/>
    </source>
</evidence>
<evidence type="ECO:0000259" key="16">
    <source>
        <dbReference type="PROSITE" id="PS50011"/>
    </source>
</evidence>
<dbReference type="Gene3D" id="3.30.200.20">
    <property type="entry name" value="Phosphorylase Kinase, domain 1"/>
    <property type="match status" value="2"/>
</dbReference>
<keyword evidence="7" id="KW-0677">Repeat</keyword>
<evidence type="ECO:0000256" key="13">
    <source>
        <dbReference type="PIRSR" id="PIRSR000606-50"/>
    </source>
</evidence>
<feature type="non-terminal residue" evidence="18">
    <location>
        <position position="688"/>
    </location>
</feature>
<evidence type="ECO:0000256" key="3">
    <source>
        <dbReference type="ARBA" id="ARBA00012513"/>
    </source>
</evidence>
<dbReference type="SMART" id="SM00220">
    <property type="entry name" value="S_TKc"/>
    <property type="match status" value="2"/>
</dbReference>
<comment type="caution">
    <text evidence="18">The sequence shown here is derived from an EMBL/GenBank/DDBJ whole genome shotgun (WGS) entry which is preliminary data.</text>
</comment>
<evidence type="ECO:0000256" key="15">
    <source>
        <dbReference type="PROSITE-ProRule" id="PRU10141"/>
    </source>
</evidence>
<dbReference type="GO" id="GO:0035556">
    <property type="term" value="P:intracellular signal transduction"/>
    <property type="evidence" value="ECO:0007669"/>
    <property type="project" value="InterPro"/>
</dbReference>
<evidence type="ECO:0000256" key="9">
    <source>
        <dbReference type="ARBA" id="ARBA00022777"/>
    </source>
</evidence>
<dbReference type="SUPFAM" id="SSF56112">
    <property type="entry name" value="Protein kinase-like (PK-like)"/>
    <property type="match status" value="2"/>
</dbReference>
<dbReference type="FunFam" id="3.30.200.20:FF:000013">
    <property type="entry name" value="Ribosomal protein S6 kinase"/>
    <property type="match status" value="1"/>
</dbReference>
<dbReference type="PROSITE" id="PS51285">
    <property type="entry name" value="AGC_KINASE_CTER"/>
    <property type="match status" value="1"/>
</dbReference>
<dbReference type="InterPro" id="IPR016239">
    <property type="entry name" value="Ribosomal_S6_kinase_II"/>
</dbReference>
<keyword evidence="19" id="KW-1185">Reference proteome</keyword>
<dbReference type="EMBL" id="VWYZ01000024">
    <property type="protein sequence ID" value="NXF16616.1"/>
    <property type="molecule type" value="Genomic_DNA"/>
</dbReference>
<dbReference type="Proteomes" id="UP000574210">
    <property type="component" value="Unassembled WGS sequence"/>
</dbReference>
<feature type="domain" description="AGC-kinase C-terminal" evidence="17">
    <location>
        <begin position="286"/>
        <end position="355"/>
    </location>
</feature>
<comment type="catalytic activity">
    <reaction evidence="12">
        <text>L-seryl-[protein] + ATP = O-phospho-L-seryl-[protein] + ADP + H(+)</text>
        <dbReference type="Rhea" id="RHEA:17989"/>
        <dbReference type="Rhea" id="RHEA-COMP:9863"/>
        <dbReference type="Rhea" id="RHEA-COMP:11604"/>
        <dbReference type="ChEBI" id="CHEBI:15378"/>
        <dbReference type="ChEBI" id="CHEBI:29999"/>
        <dbReference type="ChEBI" id="CHEBI:30616"/>
        <dbReference type="ChEBI" id="CHEBI:83421"/>
        <dbReference type="ChEBI" id="CHEBI:456216"/>
        <dbReference type="EC" id="2.7.11.1"/>
    </reaction>
</comment>
<dbReference type="PROSITE" id="PS50011">
    <property type="entry name" value="PROTEIN_KINASE_DOM"/>
    <property type="match status" value="2"/>
</dbReference>
<feature type="domain" description="Protein kinase" evidence="16">
    <location>
        <begin position="26"/>
        <end position="285"/>
    </location>
</feature>
<evidence type="ECO:0000256" key="11">
    <source>
        <dbReference type="ARBA" id="ARBA00047899"/>
    </source>
</evidence>
<evidence type="ECO:0000259" key="17">
    <source>
        <dbReference type="PROSITE" id="PS51285"/>
    </source>
</evidence>
<dbReference type="InterPro" id="IPR000719">
    <property type="entry name" value="Prot_kinase_dom"/>
</dbReference>
<evidence type="ECO:0000313" key="18">
    <source>
        <dbReference type="EMBL" id="NXF16616.1"/>
    </source>
</evidence>
<dbReference type="SMART" id="SM00133">
    <property type="entry name" value="S_TK_X"/>
    <property type="match status" value="1"/>
</dbReference>
<name>A0A7K8RIB0_9PASS</name>
<dbReference type="AlphaFoldDB" id="A0A7K8RIB0"/>
<dbReference type="PIRSF" id="PIRSF000606">
    <property type="entry name" value="Ribsml_S6_kin_2"/>
    <property type="match status" value="1"/>
</dbReference>
<keyword evidence="5" id="KW-0597">Phosphoprotein</keyword>
<dbReference type="PANTHER" id="PTHR24351">
    <property type="entry name" value="RIBOSOMAL PROTEIN S6 KINASE"/>
    <property type="match status" value="1"/>
</dbReference>
<evidence type="ECO:0000256" key="5">
    <source>
        <dbReference type="ARBA" id="ARBA00022553"/>
    </source>
</evidence>
<evidence type="ECO:0000256" key="2">
    <source>
        <dbReference type="ARBA" id="ARBA00009804"/>
    </source>
</evidence>
<dbReference type="EC" id="2.7.11.1" evidence="3"/>
<keyword evidence="4" id="KW-0723">Serine/threonine-protein kinase</keyword>
<evidence type="ECO:0000256" key="10">
    <source>
        <dbReference type="ARBA" id="ARBA00022840"/>
    </source>
</evidence>
<dbReference type="Pfam" id="PF00069">
    <property type="entry name" value="Pkinase"/>
    <property type="match status" value="2"/>
</dbReference>
<evidence type="ECO:0000256" key="6">
    <source>
        <dbReference type="ARBA" id="ARBA00022679"/>
    </source>
</evidence>
<evidence type="ECO:0000256" key="8">
    <source>
        <dbReference type="ARBA" id="ARBA00022741"/>
    </source>
</evidence>
<dbReference type="PROSITE" id="PS00108">
    <property type="entry name" value="PROTEIN_KINASE_ST"/>
    <property type="match status" value="2"/>
</dbReference>
<accession>A0A7K8RIB0</accession>
<comment type="catalytic activity">
    <reaction evidence="11">
        <text>L-threonyl-[protein] + ATP = O-phospho-L-threonyl-[protein] + ADP + H(+)</text>
        <dbReference type="Rhea" id="RHEA:46608"/>
        <dbReference type="Rhea" id="RHEA-COMP:11060"/>
        <dbReference type="Rhea" id="RHEA-COMP:11605"/>
        <dbReference type="ChEBI" id="CHEBI:15378"/>
        <dbReference type="ChEBI" id="CHEBI:30013"/>
        <dbReference type="ChEBI" id="CHEBI:30616"/>
        <dbReference type="ChEBI" id="CHEBI:61977"/>
        <dbReference type="ChEBI" id="CHEBI:456216"/>
        <dbReference type="EC" id="2.7.11.1"/>
    </reaction>
</comment>
<dbReference type="GO" id="GO:0005524">
    <property type="term" value="F:ATP binding"/>
    <property type="evidence" value="ECO:0007669"/>
    <property type="project" value="UniProtKB-UniRule"/>
</dbReference>
<dbReference type="InterPro" id="IPR041906">
    <property type="entry name" value="RSK_N"/>
</dbReference>
<evidence type="ECO:0000256" key="14">
    <source>
        <dbReference type="PIRSR" id="PIRSR000606-51"/>
    </source>
</evidence>
<dbReference type="PROSITE" id="PS00107">
    <property type="entry name" value="PROTEIN_KINASE_ATP"/>
    <property type="match status" value="1"/>
</dbReference>
<keyword evidence="8 14" id="KW-0547">Nucleotide-binding</keyword>
<evidence type="ECO:0000256" key="1">
    <source>
        <dbReference type="ARBA" id="ARBA00001946"/>
    </source>
</evidence>
<feature type="active site" description="Proton acceptor" evidence="13">
    <location>
        <position position="478"/>
    </location>
</feature>
<sequence length="688" mass="77709">EEGSIKEIAITHHVKEGHEKADPSQFELLKVLGQGSFGKVFLVKKISGSDARQLYAMKVLKKATLKVRDRVRTKMERDILVEVNHPFIVKLHYAFQTEGKLYLILDFLRGGDLFTRLSKEVMFTEDDVKFYLAELALALDHLHSLGIIYRDLKPENILLDEEGHIKLTDFGLSKESIDHEKKAYSFCGTVEYMAPEVVNRRGHTQSADWWSFGVLMFEMLTGTLPFQGKDRKETMTMILKAKLGMPQFLSLEAQSLLRMLFKRNPANRLGAGPDGVEEIKRHAFFSKIDWNKLYRREIHPPFKPATGRPEDTFYFDPEFTAKTPKDSPGIPPSANAHQLFRGFSFVAIASDDESQAMQTVGVHSIVQVTYQSITLDSQKELCSRLHVLLQIIDKSKRDPTEEIEILLRYGQHPNIITLKDVYDDGKYVYVVTELMKGGELLDKILRQKFFSEREASAVLFTITKTVEYLHTQGVVHRDLKPSNILYVDESGNPESIRICDFGFAKQLRAENGLLMTPCYTANFVAPEVLKRQGYDAACDIWSLGVLLYTMLTGYTPFANGPDDTPEEILARIGSGKFSLSGGYWNSVSDTAKASIFAFSLGDLVSKMLHVDPHQRLTAAQVLSHPWIVHCDQLPQYQLNRQDAPHLVKGAMAATYSALNRNQSPVLEPVGRSTLAQRRGIKKITSTAL</sequence>
<comment type="cofactor">
    <cofactor evidence="1">
        <name>Mg(2+)</name>
        <dbReference type="ChEBI" id="CHEBI:18420"/>
    </cofactor>
</comment>
<dbReference type="GO" id="GO:0004674">
    <property type="term" value="F:protein serine/threonine kinase activity"/>
    <property type="evidence" value="ECO:0007669"/>
    <property type="project" value="UniProtKB-KW"/>
</dbReference>